<reference evidence="2" key="1">
    <citation type="journal article" date="2002" name="Nature">
        <title>The genome sequence and structure of rice chromosome 1.</title>
        <authorList>
            <person name="Sasaki T."/>
            <person name="Matsumoto T."/>
            <person name="Yamamoto K."/>
            <person name="Sakata K."/>
            <person name="Baba T."/>
            <person name="Katayose Y."/>
            <person name="Wu J."/>
            <person name="Niimura Y."/>
            <person name="Cheng Z."/>
            <person name="Nagamura Y."/>
            <person name="Antonio B.A."/>
            <person name="Kanamori H."/>
            <person name="Hosokawa S."/>
            <person name="Masukawa M."/>
            <person name="Arikawa K."/>
            <person name="Chiden Y."/>
            <person name="Hayashi M."/>
            <person name="Okamoto M."/>
            <person name="Ando T."/>
            <person name="Aoki H."/>
            <person name="Arita K."/>
            <person name="Hamada M."/>
            <person name="Harada C."/>
            <person name="Hijishita S."/>
            <person name="Honda M."/>
            <person name="Ichikawa Y."/>
            <person name="Idonuma A."/>
            <person name="Iijima M."/>
            <person name="Ikeda M."/>
            <person name="Ikeno M."/>
            <person name="Itoh S."/>
            <person name="Itoh T."/>
            <person name="Itoh Y."/>
            <person name="Itoh Y."/>
            <person name="Iwabuchi A."/>
            <person name="Kamiya K."/>
            <person name="Karasawa W."/>
            <person name="Katagiri S."/>
            <person name="Kikuta A."/>
            <person name="Kobayashi N."/>
            <person name="Kono I."/>
            <person name="Machita K."/>
            <person name="Maehara T."/>
            <person name="Mizuno H."/>
            <person name="Mizubayashi T."/>
            <person name="Mukai Y."/>
            <person name="Nagasaki H."/>
            <person name="Nakashima M."/>
            <person name="Nakama Y."/>
            <person name="Nakamichi Y."/>
            <person name="Nakamura M."/>
            <person name="Namiki N."/>
            <person name="Negishi M."/>
            <person name="Ohta I."/>
            <person name="Ono N."/>
            <person name="Saji S."/>
            <person name="Sakai K."/>
            <person name="Shibata M."/>
            <person name="Shimokawa T."/>
            <person name="Shomura A."/>
            <person name="Song J."/>
            <person name="Takazaki Y."/>
            <person name="Terasawa K."/>
            <person name="Tsuji K."/>
            <person name="Waki K."/>
            <person name="Yamagata H."/>
            <person name="Yamane H."/>
            <person name="Yoshiki S."/>
            <person name="Yoshihara R."/>
            <person name="Yukawa K."/>
            <person name="Zhong H."/>
            <person name="Iwama H."/>
            <person name="Endo T."/>
            <person name="Ito H."/>
            <person name="Hahn J.H."/>
            <person name="Kim H.I."/>
            <person name="Eun M.Y."/>
            <person name="Yano M."/>
            <person name="Jiang J."/>
            <person name="Gojobori T."/>
        </authorList>
    </citation>
    <scope>NUCLEOTIDE SEQUENCE [LARGE SCALE GENOMIC DNA]</scope>
</reference>
<organism evidence="2">
    <name type="scientific">Oryza sativa subsp. japonica</name>
    <name type="common">Rice</name>
    <dbReference type="NCBI Taxonomy" id="39947"/>
    <lineage>
        <taxon>Eukaryota</taxon>
        <taxon>Viridiplantae</taxon>
        <taxon>Streptophyta</taxon>
        <taxon>Embryophyta</taxon>
        <taxon>Tracheophyta</taxon>
        <taxon>Spermatophyta</taxon>
        <taxon>Magnoliopsida</taxon>
        <taxon>Liliopsida</taxon>
        <taxon>Poales</taxon>
        <taxon>Poaceae</taxon>
        <taxon>BOP clade</taxon>
        <taxon>Oryzoideae</taxon>
        <taxon>Oryzeae</taxon>
        <taxon>Oryzinae</taxon>
        <taxon>Oryza</taxon>
        <taxon>Oryza sativa</taxon>
    </lineage>
</organism>
<gene>
    <name evidence="2" type="primary">B1147A04.29</name>
</gene>
<keyword evidence="1" id="KW-0732">Signal</keyword>
<name>Q5JKX5_ORYSJ</name>
<dbReference type="AlphaFoldDB" id="Q5JKX5"/>
<feature type="chain" id="PRO_5004257857" evidence="1">
    <location>
        <begin position="28"/>
        <end position="193"/>
    </location>
</feature>
<evidence type="ECO:0000313" key="2">
    <source>
        <dbReference type="EMBL" id="BAD87882.1"/>
    </source>
</evidence>
<proteinExistence type="predicted"/>
<sequence length="193" mass="20446">MDPHVRVPCHLSSFLLSLSHSSLLLQADRQRTRWHRWCCRGHTAEVGGAGAEEEEEEVVALSSSSSSAPGKKVGAAAAAAEARGFAAAGAVRGAGARAAVFVQQAGVGGGAQERAAPGVRRPGLLAHAVRRCRRPRPRHARRRALLRRRAARPAGSGTAKNSGTRRSARVCILQLQIIKILLPSLQFDLGICC</sequence>
<evidence type="ECO:0000256" key="1">
    <source>
        <dbReference type="SAM" id="SignalP"/>
    </source>
</evidence>
<accession>Q5JKX5</accession>
<dbReference type="Proteomes" id="UP000817658">
    <property type="component" value="Chromosome 1"/>
</dbReference>
<feature type="signal peptide" evidence="1">
    <location>
        <begin position="1"/>
        <end position="27"/>
    </location>
</feature>
<protein>
    <submittedName>
        <fullName evidence="2">Uncharacterized protein B1147A04.29</fullName>
    </submittedName>
</protein>
<dbReference type="EMBL" id="AP003735">
    <property type="protein sequence ID" value="BAD87882.1"/>
    <property type="molecule type" value="Genomic_DNA"/>
</dbReference>